<dbReference type="Pfam" id="PF06445">
    <property type="entry name" value="GyrI-like"/>
    <property type="match status" value="1"/>
</dbReference>
<gene>
    <name evidence="2" type="ORF">J2X98_001528</name>
</gene>
<dbReference type="SMART" id="SM00871">
    <property type="entry name" value="AraC_E_bind"/>
    <property type="match status" value="1"/>
</dbReference>
<comment type="caution">
    <text evidence="2">The sequence shown here is derived from an EMBL/GenBank/DDBJ whole genome shotgun (WGS) entry which is preliminary data.</text>
</comment>
<feature type="domain" description="AraC effector-binding" evidence="1">
    <location>
        <begin position="58"/>
        <end position="208"/>
    </location>
</feature>
<accession>A0ABT9RUS1</accession>
<name>A0ABT9RUS1_9MICC</name>
<dbReference type="SUPFAM" id="SSF55136">
    <property type="entry name" value="Probable bacterial effector-binding domain"/>
    <property type="match status" value="1"/>
</dbReference>
<organism evidence="2 3">
    <name type="scientific">Pseudarthrobacter enclensis</name>
    <dbReference type="NCBI Taxonomy" id="993070"/>
    <lineage>
        <taxon>Bacteria</taxon>
        <taxon>Bacillati</taxon>
        <taxon>Actinomycetota</taxon>
        <taxon>Actinomycetes</taxon>
        <taxon>Micrococcales</taxon>
        <taxon>Micrococcaceae</taxon>
        <taxon>Pseudarthrobacter</taxon>
    </lineage>
</organism>
<dbReference type="EMBL" id="JAUSRE010000006">
    <property type="protein sequence ID" value="MDP9887949.1"/>
    <property type="molecule type" value="Genomic_DNA"/>
</dbReference>
<keyword evidence="3" id="KW-1185">Reference proteome</keyword>
<dbReference type="InterPro" id="IPR010499">
    <property type="entry name" value="AraC_E-bd"/>
</dbReference>
<evidence type="ECO:0000313" key="2">
    <source>
        <dbReference type="EMBL" id="MDP9887949.1"/>
    </source>
</evidence>
<proteinExistence type="predicted"/>
<dbReference type="InterPro" id="IPR029442">
    <property type="entry name" value="GyrI-like"/>
</dbReference>
<evidence type="ECO:0000259" key="1">
    <source>
        <dbReference type="SMART" id="SM00871"/>
    </source>
</evidence>
<sequence>MHHLELTETSQLDAEVRGWLDAGSVRRRRLINLRSFQGPMALSAARQHVHAGAMTENDQPQKIHITEQPVAVVRERVPMDALTGFFGRAFGAVMAAVQTQGASPAGPPFARYHGMPGETVDVEAGFPVAGNFHGTGDVASGTLPDTDAFEAVHVGPYDTLGTTYDAIRERMAVEGAAPADSMWEYYLTDPEQQPDPATWQTRVVWPVA</sequence>
<protein>
    <submittedName>
        <fullName evidence="2">Effector-binding domain-containing protein</fullName>
    </submittedName>
</protein>
<dbReference type="InterPro" id="IPR011256">
    <property type="entry name" value="Reg_factor_effector_dom_sf"/>
</dbReference>
<evidence type="ECO:0000313" key="3">
    <source>
        <dbReference type="Proteomes" id="UP001226577"/>
    </source>
</evidence>
<dbReference type="Gene3D" id="3.20.80.10">
    <property type="entry name" value="Regulatory factor, effector binding domain"/>
    <property type="match status" value="1"/>
</dbReference>
<reference evidence="2 3" key="1">
    <citation type="submission" date="2023-07" db="EMBL/GenBank/DDBJ databases">
        <title>Sorghum-associated microbial communities from plants grown in Nebraska, USA.</title>
        <authorList>
            <person name="Schachtman D."/>
        </authorList>
    </citation>
    <scope>NUCLEOTIDE SEQUENCE [LARGE SCALE GENOMIC DNA]</scope>
    <source>
        <strain evidence="2 3">CC222</strain>
    </source>
</reference>
<dbReference type="Proteomes" id="UP001226577">
    <property type="component" value="Unassembled WGS sequence"/>
</dbReference>